<feature type="compositionally biased region" description="Basic and acidic residues" evidence="1">
    <location>
        <begin position="129"/>
        <end position="146"/>
    </location>
</feature>
<feature type="region of interest" description="Disordered" evidence="1">
    <location>
        <begin position="408"/>
        <end position="431"/>
    </location>
</feature>
<protein>
    <submittedName>
        <fullName evidence="2">Uncharacterized protein</fullName>
    </submittedName>
</protein>
<name>A0A0F9I657_9ZZZZ</name>
<gene>
    <name evidence="2" type="ORF">LCGC14_1916240</name>
</gene>
<dbReference type="EMBL" id="LAZR01020328">
    <property type="protein sequence ID" value="KKL89285.1"/>
    <property type="molecule type" value="Genomic_DNA"/>
</dbReference>
<organism evidence="2">
    <name type="scientific">marine sediment metagenome</name>
    <dbReference type="NCBI Taxonomy" id="412755"/>
    <lineage>
        <taxon>unclassified sequences</taxon>
        <taxon>metagenomes</taxon>
        <taxon>ecological metagenomes</taxon>
    </lineage>
</organism>
<evidence type="ECO:0000256" key="1">
    <source>
        <dbReference type="SAM" id="MobiDB-lite"/>
    </source>
</evidence>
<proteinExistence type="predicted"/>
<reference evidence="2" key="1">
    <citation type="journal article" date="2015" name="Nature">
        <title>Complex archaea that bridge the gap between prokaryotes and eukaryotes.</title>
        <authorList>
            <person name="Spang A."/>
            <person name="Saw J.H."/>
            <person name="Jorgensen S.L."/>
            <person name="Zaremba-Niedzwiedzka K."/>
            <person name="Martijn J."/>
            <person name="Lind A.E."/>
            <person name="van Eijk R."/>
            <person name="Schleper C."/>
            <person name="Guy L."/>
            <person name="Ettema T.J."/>
        </authorList>
    </citation>
    <scope>NUCLEOTIDE SEQUENCE</scope>
</reference>
<comment type="caution">
    <text evidence="2">The sequence shown here is derived from an EMBL/GenBank/DDBJ whole genome shotgun (WGS) entry which is preliminary data.</text>
</comment>
<accession>A0A0F9I657</accession>
<evidence type="ECO:0000313" key="2">
    <source>
        <dbReference type="EMBL" id="KKL89285.1"/>
    </source>
</evidence>
<sequence length="445" mass="51100">RTGWCPPGHGTDQRIESREPDLSTLTILGEPVSTEKQWLARRQIIDVMQHHTVNQLRQLFDRKRISLGIVRPKKVLDLIATPTEREWSAKHQFLWKQGRLFGEQKPLTKIPYKFQYVFACDDSDDEYEKDSKDESKKDSKKDKLEADDSDDDPDKDKDKKADDDSVVGELAERFGIDTSKTTFEESIDGIVELTKAASEQLADQQLEALWKELPDVQQFAQFRLQGGKAEQFFETFFPQQDYSKLEVKEDNTTLQEQLIRTNLQLLGREDQDVTDTIDEFKTSGILHSQSQRALKDLAKHQVGEKERIIKERNEAALVATASQEDYLKEMKGAIKEAKDFKGFVITENDKDSLYDYVSTEIDNGQSQFQKDMEGAELEVYLAIAMLMRKGFNLDGLVSRRAATKNAQTLRDRLAKKQEKVRADEEKKKSENVTDVNVEDIDFSLG</sequence>
<feature type="compositionally biased region" description="Basic and acidic residues" evidence="1">
    <location>
        <begin position="409"/>
        <end position="431"/>
    </location>
</feature>
<dbReference type="AlphaFoldDB" id="A0A0F9I657"/>
<feature type="region of interest" description="Disordered" evidence="1">
    <location>
        <begin position="127"/>
        <end position="164"/>
    </location>
</feature>
<feature type="non-terminal residue" evidence="2">
    <location>
        <position position="1"/>
    </location>
</feature>
<feature type="compositionally biased region" description="Basic and acidic residues" evidence="1">
    <location>
        <begin position="154"/>
        <end position="163"/>
    </location>
</feature>